<proteinExistence type="predicted"/>
<organism evidence="1 2">
    <name type="scientific">Pristionchus mayeri</name>
    <dbReference type="NCBI Taxonomy" id="1317129"/>
    <lineage>
        <taxon>Eukaryota</taxon>
        <taxon>Metazoa</taxon>
        <taxon>Ecdysozoa</taxon>
        <taxon>Nematoda</taxon>
        <taxon>Chromadorea</taxon>
        <taxon>Rhabditida</taxon>
        <taxon>Rhabditina</taxon>
        <taxon>Diplogasteromorpha</taxon>
        <taxon>Diplogasteroidea</taxon>
        <taxon>Neodiplogasteridae</taxon>
        <taxon>Pristionchus</taxon>
    </lineage>
</organism>
<name>A0AAN5I261_9BILA</name>
<feature type="non-terminal residue" evidence="1">
    <location>
        <position position="1"/>
    </location>
</feature>
<protein>
    <submittedName>
        <fullName evidence="1">Uncharacterized protein</fullName>
    </submittedName>
</protein>
<accession>A0AAN5I261</accession>
<comment type="caution">
    <text evidence="1">The sequence shown here is derived from an EMBL/GenBank/DDBJ whole genome shotgun (WGS) entry which is preliminary data.</text>
</comment>
<gene>
    <name evidence="1" type="ORF">PMAYCL1PPCAC_18556</name>
</gene>
<evidence type="ECO:0000313" key="1">
    <source>
        <dbReference type="EMBL" id="GMR48361.1"/>
    </source>
</evidence>
<dbReference type="AlphaFoldDB" id="A0AAN5I261"/>
<dbReference type="Proteomes" id="UP001328107">
    <property type="component" value="Unassembled WGS sequence"/>
</dbReference>
<sequence>RMNHDCLILPRHAVVVDKARELIISGAGPIVQVFALESDPSTPPISTIHVFDRQNVNVEYIKAIGTTGHYCVVGNKFLSVIHADENVGGFMWINHNRIHEIQSEIVKVFDIFNVNSAENLIFSLFILHQNRHLSRHVVHFKQDFSIDSATIESKIFDGRLQYLMDLSPSSFFGHYTDTSLSFPRSGQLAKYQRIGFEAPATATIVSTSMDGQFIFSATSLGAADMIIVDDNSAHNTLNVIDEANIGARMEIHRAKPMCIIVATLAMDINGNQIRHSSRHDQSIIVIIGFEDGYIAFYDVSHSQLHLHGQAIEITKLNLESDAILSLYAHGSDVFYSTRSGCLGSISIPLFRHSTPTYRNFSQRGLVNSKDGKEIRVYSCSYHLFTEPHTALLVMADEIRLFLFSGSRSIERTKVKTMKRGIFKSGSITIFPSDLYTSSSPRLVLALSSQFAVFLLTVPTDDDLDSFDKRMDEVNVSRWGIQEIEAVSLPPISFGASTIKAKSRSRVNSNTLRMAVLTKEKHLLLLALELSPSGRYKRSVRLCQFTDLNQVSRIGSRGSILLTYNSFHLGMELEWIGEDGVYQYVACDTENSHNTQDLDIMAFAEKAAEKKGFYWDVKSSGKDELAGVATVCTIFSDEMKKKSLKRTVIGTKNGIILVRDLVDKVICNLRIGDSEISAISASQGMIWKGSQPFGTFCLLCSVSTNKTVSLIVYYQKKLSLVSQQKCGVNDARGVYCIEERKRKSLRVVVVGRHMQTLFFCLKPLAAILEIERTEALLITANRIPSELRHIPNNQTLEDLFQKVKV</sequence>
<evidence type="ECO:0000313" key="2">
    <source>
        <dbReference type="Proteomes" id="UP001328107"/>
    </source>
</evidence>
<dbReference type="EMBL" id="BTRK01000004">
    <property type="protein sequence ID" value="GMR48361.1"/>
    <property type="molecule type" value="Genomic_DNA"/>
</dbReference>
<reference evidence="2" key="1">
    <citation type="submission" date="2022-10" db="EMBL/GenBank/DDBJ databases">
        <title>Genome assembly of Pristionchus species.</title>
        <authorList>
            <person name="Yoshida K."/>
            <person name="Sommer R.J."/>
        </authorList>
    </citation>
    <scope>NUCLEOTIDE SEQUENCE [LARGE SCALE GENOMIC DNA]</scope>
    <source>
        <strain evidence="2">RS5460</strain>
    </source>
</reference>
<keyword evidence="2" id="KW-1185">Reference proteome</keyword>